<keyword evidence="4" id="KW-1185">Reference proteome</keyword>
<keyword evidence="3" id="KW-0482">Metalloprotease</keyword>
<reference evidence="3 4" key="1">
    <citation type="submission" date="2019-07" db="EMBL/GenBank/DDBJ databases">
        <authorList>
            <person name="Kim J.K."/>
            <person name="Cheong H.-M."/>
            <person name="Choi Y."/>
            <person name="Hwang K.J."/>
            <person name="Lee S."/>
            <person name="Choi C."/>
        </authorList>
    </citation>
    <scope>NUCLEOTIDE SEQUENCE [LARGE SCALE GENOMIC DNA]</scope>
    <source>
        <strain evidence="3 4">KS 22</strain>
    </source>
</reference>
<dbReference type="RefSeq" id="WP_182301146.1">
    <property type="nucleotide sequence ID" value="NZ_CP041969.1"/>
</dbReference>
<dbReference type="PANTHER" id="PTHR36435">
    <property type="entry name" value="SLR1288 PROTEIN"/>
    <property type="match status" value="1"/>
</dbReference>
<organism evidence="3 4">
    <name type="scientific">Cohnella cholangitidis</name>
    <dbReference type="NCBI Taxonomy" id="2598458"/>
    <lineage>
        <taxon>Bacteria</taxon>
        <taxon>Bacillati</taxon>
        <taxon>Bacillota</taxon>
        <taxon>Bacilli</taxon>
        <taxon>Bacillales</taxon>
        <taxon>Paenibacillaceae</taxon>
        <taxon>Cohnella</taxon>
    </lineage>
</organism>
<keyword evidence="1" id="KW-0812">Transmembrane</keyword>
<name>A0A7G5BS80_9BACL</name>
<feature type="transmembrane region" description="Helical" evidence="1">
    <location>
        <begin position="426"/>
        <end position="445"/>
    </location>
</feature>
<keyword evidence="1" id="KW-0472">Membrane</keyword>
<dbReference type="Proteomes" id="UP000515679">
    <property type="component" value="Chromosome"/>
</dbReference>
<feature type="transmembrane region" description="Helical" evidence="1">
    <location>
        <begin position="244"/>
        <end position="265"/>
    </location>
</feature>
<accession>A0A7G5BS80</accession>
<dbReference type="GO" id="GO:0008237">
    <property type="term" value="F:metallopeptidase activity"/>
    <property type="evidence" value="ECO:0007669"/>
    <property type="project" value="UniProtKB-KW"/>
</dbReference>
<evidence type="ECO:0000256" key="1">
    <source>
        <dbReference type="SAM" id="Phobius"/>
    </source>
</evidence>
<keyword evidence="3" id="KW-0378">Hydrolase</keyword>
<evidence type="ECO:0000313" key="3">
    <source>
        <dbReference type="EMBL" id="QMV39814.1"/>
    </source>
</evidence>
<proteinExistence type="predicted"/>
<dbReference type="InterPro" id="IPR003675">
    <property type="entry name" value="Rce1/LyrA-like_dom"/>
</dbReference>
<dbReference type="KEGG" id="cchl:FPL14_00275"/>
<dbReference type="GO" id="GO:0080120">
    <property type="term" value="P:CAAX-box protein maturation"/>
    <property type="evidence" value="ECO:0007669"/>
    <property type="project" value="UniProtKB-ARBA"/>
</dbReference>
<feature type="transmembrane region" description="Helical" evidence="1">
    <location>
        <begin position="138"/>
        <end position="157"/>
    </location>
</feature>
<feature type="transmembrane region" description="Helical" evidence="1">
    <location>
        <begin position="499"/>
        <end position="520"/>
    </location>
</feature>
<feature type="transmembrane region" description="Helical" evidence="1">
    <location>
        <begin position="12"/>
        <end position="28"/>
    </location>
</feature>
<feature type="transmembrane region" description="Helical" evidence="1">
    <location>
        <begin position="48"/>
        <end position="67"/>
    </location>
</feature>
<dbReference type="EMBL" id="CP041969">
    <property type="protein sequence ID" value="QMV39814.1"/>
    <property type="molecule type" value="Genomic_DNA"/>
</dbReference>
<evidence type="ECO:0000259" key="2">
    <source>
        <dbReference type="Pfam" id="PF02517"/>
    </source>
</evidence>
<feature type="domain" description="CAAX prenyl protease 2/Lysostaphin resistance protein A-like" evidence="2">
    <location>
        <begin position="137"/>
        <end position="224"/>
    </location>
</feature>
<feature type="transmembrane region" description="Helical" evidence="1">
    <location>
        <begin position="191"/>
        <end position="207"/>
    </location>
</feature>
<feature type="transmembrane region" description="Helical" evidence="1">
    <location>
        <begin position="98"/>
        <end position="118"/>
    </location>
</feature>
<feature type="transmembrane region" description="Helical" evidence="1">
    <location>
        <begin position="451"/>
        <end position="469"/>
    </location>
</feature>
<dbReference type="Pfam" id="PF02517">
    <property type="entry name" value="Rce1-like"/>
    <property type="match status" value="2"/>
</dbReference>
<feature type="transmembrane region" description="Helical" evidence="1">
    <location>
        <begin position="277"/>
        <end position="299"/>
    </location>
</feature>
<feature type="transmembrane region" description="Helical" evidence="1">
    <location>
        <begin position="476"/>
        <end position="493"/>
    </location>
</feature>
<protein>
    <submittedName>
        <fullName evidence="3">CPBP family intramembrane metalloprotease</fullName>
    </submittedName>
</protein>
<dbReference type="PANTHER" id="PTHR36435:SF1">
    <property type="entry name" value="CAAX AMINO TERMINAL PROTEASE FAMILY PROTEIN"/>
    <property type="match status" value="1"/>
</dbReference>
<feature type="transmembrane region" description="Helical" evidence="1">
    <location>
        <begin position="388"/>
        <end position="406"/>
    </location>
</feature>
<gene>
    <name evidence="3" type="ORF">FPL14_00275</name>
</gene>
<feature type="domain" description="CAAX prenyl protease 2/Lysostaphin resistance protein A-like" evidence="2">
    <location>
        <begin position="396"/>
        <end position="477"/>
    </location>
</feature>
<feature type="transmembrane region" description="Helical" evidence="1">
    <location>
        <begin position="212"/>
        <end position="229"/>
    </location>
</feature>
<dbReference type="GO" id="GO:0004175">
    <property type="term" value="F:endopeptidase activity"/>
    <property type="evidence" value="ECO:0007669"/>
    <property type="project" value="UniProtKB-ARBA"/>
</dbReference>
<sequence>MKAKLLTVARSIAHIAVYLFTFWLVSVLHETLLLQNFPDYRAFMERNIPIFLCTVFGIAFLLFLLISKLQKILSKGKIPGIIRTANFARLSMNDWVKLALMAFGGALLFLAVMNLSGVRDNTKDFEDYINVFGTAESFVYVILGVGFFAVAFEELLFRGIVFNAFRKGMPVWVTVPLTSLIYSYFQPSFWISVTSFFLSVLYCLVYIRLGSIWGSIGIGAFVNCLIMIADKAGLVDAFAKLSDVLLVLFAAAGLLIIVGTLVWMWKGASAMKKYAVMAGNLAVYVGIYYGLLQVLVIIWEQAVLPKYPSLASHGIIGLYTNAILAMPLYYFVLKVFYKKDLIAIAQFRKASGKVHVLNLLLAVCMAVWVMTLFSIPEVIKVAPGFENIVGFFLAHNAWVFFSFFVINSVYKEILFRALIFNELKRALPLTAAMIITGILYGILFFSGDIPLMLYGTAGAIIFGLIYVWYRSIVLTIINEFVLFSAYYIIRHSGGIPEGAIQYSLLGFSSIAILALLYGLWKSKTAPSAVRRQQQESARAEAI</sequence>
<feature type="transmembrane region" description="Helical" evidence="1">
    <location>
        <begin position="354"/>
        <end position="376"/>
    </location>
</feature>
<keyword evidence="3" id="KW-0645">Protease</keyword>
<evidence type="ECO:0000313" key="4">
    <source>
        <dbReference type="Proteomes" id="UP000515679"/>
    </source>
</evidence>
<feature type="transmembrane region" description="Helical" evidence="1">
    <location>
        <begin position="311"/>
        <end position="333"/>
    </location>
</feature>
<dbReference type="InterPro" id="IPR052710">
    <property type="entry name" value="CAAX_protease"/>
</dbReference>
<keyword evidence="1" id="KW-1133">Transmembrane helix</keyword>
<dbReference type="AlphaFoldDB" id="A0A7G5BS80"/>
<dbReference type="GO" id="GO:0006508">
    <property type="term" value="P:proteolysis"/>
    <property type="evidence" value="ECO:0007669"/>
    <property type="project" value="UniProtKB-KW"/>
</dbReference>